<gene>
    <name evidence="9" type="ORF">J2S05_003546</name>
</gene>
<dbReference type="Gene3D" id="3.40.50.1980">
    <property type="entry name" value="Nitrogenase molybdenum iron protein domain"/>
    <property type="match status" value="2"/>
</dbReference>
<evidence type="ECO:0000256" key="5">
    <source>
        <dbReference type="ARBA" id="ARBA00023015"/>
    </source>
</evidence>
<keyword evidence="3" id="KW-0813">Transport</keyword>
<comment type="similarity">
    <text evidence="2">Belongs to the bacterial solute-binding protein 8 family.</text>
</comment>
<feature type="domain" description="Fe/B12 periplasmic-binding" evidence="8">
    <location>
        <begin position="197"/>
        <end position="449"/>
    </location>
</feature>
<evidence type="ECO:0000259" key="7">
    <source>
        <dbReference type="PROSITE" id="PS01124"/>
    </source>
</evidence>
<keyword evidence="4" id="KW-0732">Signal</keyword>
<evidence type="ECO:0000256" key="2">
    <source>
        <dbReference type="ARBA" id="ARBA00008814"/>
    </source>
</evidence>
<dbReference type="PANTHER" id="PTHR30532:SF1">
    <property type="entry name" value="IRON(3+)-HYDROXAMATE-BINDING PROTEIN FHUD"/>
    <property type="match status" value="1"/>
</dbReference>
<dbReference type="InterPro" id="IPR002491">
    <property type="entry name" value="ABC_transptr_periplasmic_BD"/>
</dbReference>
<protein>
    <submittedName>
        <fullName evidence="9">ABC-type Fe3+-hydroxamate transport system substrate-binding protein</fullName>
    </submittedName>
</protein>
<sequence length="459" mass="53314">MEVKGESNSFLPIEYSVVLFTCIEISKKEGQWLTHSHLFPQTGKLILHSQDHVRPLLSNLFNHSTYDKEVIKQSLVLFLQKVRQGEDNHKNVVPLEETIDYMSNHFMDNLKISTLASSSGLSLNHFTKRFKQIMNTTPSEYLIEKRIHRAKELLFSTQKTKQIAYQLGFQDEHYFSRVFKKREGIAPTFFIKNKCQRIASMYYGLDDHLLTLGLESVSSLSYSSRVRGTLIPHHQFGLPIDSMEPNYEELQRMQPDYILTSDRYQPSFELTHIAPVAVVHHTNQFQDVLHHLADIFGREHQANQWEMVFQERKEALKNLLKKSLGEQSVCFIRVGPKGYRVYGKSSQVGHLLYHDLGLTSSLPDKQDTIDLLIDELYSFVADYVFIMVDPNVESNQKMLELMQTETWNELEAVQKKRIFEAHDLLFQPLGPKGYLHSMEFVAEKLMGSERKKNLSIKIK</sequence>
<name>A0ABT9YM63_9BACI</name>
<dbReference type="EMBL" id="JAUSUA010000006">
    <property type="protein sequence ID" value="MDQ0208734.1"/>
    <property type="molecule type" value="Genomic_DNA"/>
</dbReference>
<keyword evidence="10" id="KW-1185">Reference proteome</keyword>
<evidence type="ECO:0000256" key="4">
    <source>
        <dbReference type="ARBA" id="ARBA00022729"/>
    </source>
</evidence>
<dbReference type="SUPFAM" id="SSF53807">
    <property type="entry name" value="Helical backbone' metal receptor"/>
    <property type="match status" value="1"/>
</dbReference>
<dbReference type="PROSITE" id="PS50983">
    <property type="entry name" value="FE_B12_PBP"/>
    <property type="match status" value="1"/>
</dbReference>
<dbReference type="SMART" id="SM00342">
    <property type="entry name" value="HTH_ARAC"/>
    <property type="match status" value="1"/>
</dbReference>
<accession>A0ABT9YM63</accession>
<dbReference type="SUPFAM" id="SSF46689">
    <property type="entry name" value="Homeodomain-like"/>
    <property type="match status" value="2"/>
</dbReference>
<dbReference type="Pfam" id="PF12833">
    <property type="entry name" value="HTH_18"/>
    <property type="match status" value="1"/>
</dbReference>
<evidence type="ECO:0000259" key="8">
    <source>
        <dbReference type="PROSITE" id="PS50983"/>
    </source>
</evidence>
<dbReference type="InterPro" id="IPR051313">
    <property type="entry name" value="Bact_iron-sidero_bind"/>
</dbReference>
<evidence type="ECO:0000313" key="9">
    <source>
        <dbReference type="EMBL" id="MDQ0208734.1"/>
    </source>
</evidence>
<feature type="domain" description="HTH araC/xylS-type" evidence="7">
    <location>
        <begin position="96"/>
        <end position="193"/>
    </location>
</feature>
<dbReference type="Pfam" id="PF01497">
    <property type="entry name" value="Peripla_BP_2"/>
    <property type="match status" value="1"/>
</dbReference>
<comment type="caution">
    <text evidence="9">The sequence shown here is derived from an EMBL/GenBank/DDBJ whole genome shotgun (WGS) entry which is preliminary data.</text>
</comment>
<evidence type="ECO:0000313" key="10">
    <source>
        <dbReference type="Proteomes" id="UP001225034"/>
    </source>
</evidence>
<dbReference type="InterPro" id="IPR018060">
    <property type="entry name" value="HTH_AraC"/>
</dbReference>
<keyword evidence="5" id="KW-0805">Transcription regulation</keyword>
<dbReference type="PROSITE" id="PS01124">
    <property type="entry name" value="HTH_ARAC_FAMILY_2"/>
    <property type="match status" value="1"/>
</dbReference>
<dbReference type="PANTHER" id="PTHR30532">
    <property type="entry name" value="IRON III DICITRATE-BINDING PERIPLASMIC PROTEIN"/>
    <property type="match status" value="1"/>
</dbReference>
<dbReference type="Gene3D" id="1.10.10.60">
    <property type="entry name" value="Homeodomain-like"/>
    <property type="match status" value="2"/>
</dbReference>
<evidence type="ECO:0000256" key="6">
    <source>
        <dbReference type="ARBA" id="ARBA00023163"/>
    </source>
</evidence>
<proteinExistence type="inferred from homology"/>
<dbReference type="Proteomes" id="UP001225034">
    <property type="component" value="Unassembled WGS sequence"/>
</dbReference>
<keyword evidence="6" id="KW-0804">Transcription</keyword>
<evidence type="ECO:0000256" key="3">
    <source>
        <dbReference type="ARBA" id="ARBA00022448"/>
    </source>
</evidence>
<evidence type="ECO:0000256" key="1">
    <source>
        <dbReference type="ARBA" id="ARBA00004193"/>
    </source>
</evidence>
<organism evidence="9 10">
    <name type="scientific">Alkalicoccobacillus murimartini</name>
    <dbReference type="NCBI Taxonomy" id="171685"/>
    <lineage>
        <taxon>Bacteria</taxon>
        <taxon>Bacillati</taxon>
        <taxon>Bacillota</taxon>
        <taxon>Bacilli</taxon>
        <taxon>Bacillales</taxon>
        <taxon>Bacillaceae</taxon>
        <taxon>Alkalicoccobacillus</taxon>
    </lineage>
</organism>
<comment type="subcellular location">
    <subcellularLocation>
        <location evidence="1">Cell membrane</location>
        <topology evidence="1">Lipid-anchor</topology>
    </subcellularLocation>
</comment>
<dbReference type="InterPro" id="IPR009057">
    <property type="entry name" value="Homeodomain-like_sf"/>
</dbReference>
<reference evidence="9 10" key="1">
    <citation type="submission" date="2023-07" db="EMBL/GenBank/DDBJ databases">
        <title>Genomic Encyclopedia of Type Strains, Phase IV (KMG-IV): sequencing the most valuable type-strain genomes for metagenomic binning, comparative biology and taxonomic classification.</title>
        <authorList>
            <person name="Goeker M."/>
        </authorList>
    </citation>
    <scope>NUCLEOTIDE SEQUENCE [LARGE SCALE GENOMIC DNA]</scope>
    <source>
        <strain evidence="9 10">DSM 19154</strain>
    </source>
</reference>